<feature type="domain" description="Lipoyl-binding" evidence="9">
    <location>
        <begin position="85"/>
        <end position="161"/>
    </location>
</feature>
<keyword evidence="10" id="KW-0436">Ligase</keyword>
<comment type="pathway">
    <text evidence="1 7">Lipid metabolism; fatty acid biosynthesis.</text>
</comment>
<dbReference type="Proteomes" id="UP001600165">
    <property type="component" value="Unassembled WGS sequence"/>
</dbReference>
<proteinExistence type="predicted"/>
<keyword evidence="6 7" id="KW-0092">Biotin</keyword>
<dbReference type="GO" id="GO:0003989">
    <property type="term" value="F:acetyl-CoA carboxylase activity"/>
    <property type="evidence" value="ECO:0007669"/>
    <property type="project" value="UniProtKB-EC"/>
</dbReference>
<dbReference type="InterPro" id="IPR053217">
    <property type="entry name" value="ACC_Biotin_Carrier"/>
</dbReference>
<dbReference type="InterPro" id="IPR001882">
    <property type="entry name" value="Biotin_BS"/>
</dbReference>
<dbReference type="Gene3D" id="2.40.50.100">
    <property type="match status" value="1"/>
</dbReference>
<dbReference type="Pfam" id="PF00364">
    <property type="entry name" value="Biotin_lipoyl"/>
    <property type="match status" value="1"/>
</dbReference>
<organism evidence="10 11">
    <name type="scientific">Almyronema epifaneia S1</name>
    <dbReference type="NCBI Taxonomy" id="2991925"/>
    <lineage>
        <taxon>Bacteria</taxon>
        <taxon>Bacillati</taxon>
        <taxon>Cyanobacteriota</taxon>
        <taxon>Cyanophyceae</taxon>
        <taxon>Nodosilineales</taxon>
        <taxon>Nodosilineaceae</taxon>
        <taxon>Almyronema</taxon>
        <taxon>Almyronema epifaneia</taxon>
    </lineage>
</organism>
<dbReference type="NCBIfam" id="NF005457">
    <property type="entry name" value="PRK07051.1"/>
    <property type="match status" value="1"/>
</dbReference>
<accession>A0ABW6IFQ8</accession>
<dbReference type="NCBIfam" id="TIGR00531">
    <property type="entry name" value="BCCP"/>
    <property type="match status" value="1"/>
</dbReference>
<dbReference type="PANTHER" id="PTHR47597">
    <property type="entry name" value="IS A MEMBER OF THE PF|00364 BIOTIN-REQUIRING ENZYMES FAMILY-RELATED"/>
    <property type="match status" value="1"/>
</dbReference>
<protein>
    <recommendedName>
        <fullName evidence="7">Biotin carboxyl carrier protein of acetyl-CoA carboxylase</fullName>
    </recommendedName>
</protein>
<dbReference type="PRINTS" id="PR01071">
    <property type="entry name" value="ACOABIOTINCC"/>
</dbReference>
<keyword evidence="3 7" id="KW-0276">Fatty acid metabolism</keyword>
<evidence type="ECO:0000256" key="8">
    <source>
        <dbReference type="SAM" id="MobiDB-lite"/>
    </source>
</evidence>
<name>A0ABW6IFQ8_9CYAN</name>
<evidence type="ECO:0000256" key="5">
    <source>
        <dbReference type="ARBA" id="ARBA00023160"/>
    </source>
</evidence>
<comment type="function">
    <text evidence="7">This protein is a component of the acetyl coenzyme A carboxylase complex; first, biotin carboxylase catalyzes the carboxylation of the carrier protein and then the transcarboxylase transfers the carboxyl group to form malonyl-CoA.</text>
</comment>
<evidence type="ECO:0000256" key="3">
    <source>
        <dbReference type="ARBA" id="ARBA00022832"/>
    </source>
</evidence>
<evidence type="ECO:0000256" key="1">
    <source>
        <dbReference type="ARBA" id="ARBA00005194"/>
    </source>
</evidence>
<keyword evidence="4 7" id="KW-0443">Lipid metabolism</keyword>
<feature type="compositionally biased region" description="Pro residues" evidence="8">
    <location>
        <begin position="60"/>
        <end position="73"/>
    </location>
</feature>
<gene>
    <name evidence="10" type="primary">accB</name>
    <name evidence="10" type="ORF">ACFVKH_09445</name>
</gene>
<evidence type="ECO:0000313" key="11">
    <source>
        <dbReference type="Proteomes" id="UP001600165"/>
    </source>
</evidence>
<dbReference type="InterPro" id="IPR001249">
    <property type="entry name" value="AcCoA_biotinCC"/>
</dbReference>
<dbReference type="SUPFAM" id="SSF51230">
    <property type="entry name" value="Single hybrid motif"/>
    <property type="match status" value="1"/>
</dbReference>
<keyword evidence="2 7" id="KW-0444">Lipid biosynthesis</keyword>
<keyword evidence="11" id="KW-1185">Reference proteome</keyword>
<evidence type="ECO:0000256" key="2">
    <source>
        <dbReference type="ARBA" id="ARBA00022516"/>
    </source>
</evidence>
<dbReference type="InterPro" id="IPR000089">
    <property type="entry name" value="Biotin_lipoyl"/>
</dbReference>
<dbReference type="PANTHER" id="PTHR47597:SF1">
    <property type="entry name" value="IS A MEMBER OF THE PF|00364 BIOTIN-REQUIRING ENZYMES FAMILY-RELATED"/>
    <property type="match status" value="1"/>
</dbReference>
<dbReference type="PROSITE" id="PS50968">
    <property type="entry name" value="BIOTINYL_LIPOYL"/>
    <property type="match status" value="1"/>
</dbReference>
<evidence type="ECO:0000313" key="10">
    <source>
        <dbReference type="EMBL" id="MFE4106500.1"/>
    </source>
</evidence>
<evidence type="ECO:0000256" key="7">
    <source>
        <dbReference type="RuleBase" id="RU364072"/>
    </source>
</evidence>
<keyword evidence="5 7" id="KW-0275">Fatty acid biosynthesis</keyword>
<dbReference type="InterPro" id="IPR011053">
    <property type="entry name" value="Single_hybrid_motif"/>
</dbReference>
<evidence type="ECO:0000256" key="4">
    <source>
        <dbReference type="ARBA" id="ARBA00023098"/>
    </source>
</evidence>
<dbReference type="CDD" id="cd06850">
    <property type="entry name" value="biotinyl_domain"/>
    <property type="match status" value="1"/>
</dbReference>
<dbReference type="EMBL" id="JBHZOL010000066">
    <property type="protein sequence ID" value="MFE4106500.1"/>
    <property type="molecule type" value="Genomic_DNA"/>
</dbReference>
<dbReference type="PROSITE" id="PS00188">
    <property type="entry name" value="BIOTIN"/>
    <property type="match status" value="1"/>
</dbReference>
<reference evidence="10 11" key="1">
    <citation type="submission" date="2024-10" db="EMBL/GenBank/DDBJ databases">
        <authorList>
            <person name="Ratan Roy A."/>
            <person name="Morales Sandoval P.H."/>
            <person name="De Los Santos Villalobos S."/>
            <person name="Chakraborty S."/>
            <person name="Mukherjee J."/>
        </authorList>
    </citation>
    <scope>NUCLEOTIDE SEQUENCE [LARGE SCALE GENOMIC DNA]</scope>
    <source>
        <strain evidence="10 11">S1</strain>
    </source>
</reference>
<sequence>MDLNFGELRELVAALNQTDIAELILKGGDFELTLRKQTAVGSAVVLADGGLAGNGSTPPAVLPEMPPAPPAPPAAERAPTLDPNLVEITSPMVGTFYRAPAPEEPPFVDVGDRIQSGQTVCIIEAMKLMNELEAEISGEIVEILVENSEPVEFGQALMRVRPA</sequence>
<dbReference type="RefSeq" id="WP_377964319.1">
    <property type="nucleotide sequence ID" value="NZ_JBHZOL010000066.1"/>
</dbReference>
<evidence type="ECO:0000259" key="9">
    <source>
        <dbReference type="PROSITE" id="PS50968"/>
    </source>
</evidence>
<feature type="region of interest" description="Disordered" evidence="8">
    <location>
        <begin position="56"/>
        <end position="76"/>
    </location>
</feature>
<comment type="caution">
    <text evidence="10">The sequence shown here is derived from an EMBL/GenBank/DDBJ whole genome shotgun (WGS) entry which is preliminary data.</text>
</comment>
<evidence type="ECO:0000256" key="6">
    <source>
        <dbReference type="ARBA" id="ARBA00023267"/>
    </source>
</evidence>